<name>A0A0L6VII3_9BASI</name>
<evidence type="ECO:0000313" key="1">
    <source>
        <dbReference type="EMBL" id="KNZ60529.1"/>
    </source>
</evidence>
<dbReference type="VEuPathDB" id="FungiDB:VP01_1540g2"/>
<keyword evidence="2" id="KW-1185">Reference proteome</keyword>
<dbReference type="Proteomes" id="UP000037035">
    <property type="component" value="Unassembled WGS sequence"/>
</dbReference>
<protein>
    <submittedName>
        <fullName evidence="1">Uncharacterized protein</fullName>
    </submittedName>
</protein>
<organism evidence="1 2">
    <name type="scientific">Puccinia sorghi</name>
    <dbReference type="NCBI Taxonomy" id="27349"/>
    <lineage>
        <taxon>Eukaryota</taxon>
        <taxon>Fungi</taxon>
        <taxon>Dikarya</taxon>
        <taxon>Basidiomycota</taxon>
        <taxon>Pucciniomycotina</taxon>
        <taxon>Pucciniomycetes</taxon>
        <taxon>Pucciniales</taxon>
        <taxon>Pucciniaceae</taxon>
        <taxon>Puccinia</taxon>
    </lineage>
</organism>
<dbReference type="AlphaFoldDB" id="A0A0L6VII3"/>
<accession>A0A0L6VII3</accession>
<evidence type="ECO:0000313" key="2">
    <source>
        <dbReference type="Proteomes" id="UP000037035"/>
    </source>
</evidence>
<sequence length="274" mass="31523">MENKIPVDVHTFTKNLKLDPVLVTYFCCQMCYSLYNIKTSLLTCLTILTNRFPTGQLVRARLGTLLGNVMATHKVVGFCSHSATKPCSWCHVSNTKLSAMRIGICATKWRLESARAWCNSNHADCKKLVKKYPVNQVVLGVMHHWFEEMEESKYYTTEDNAMDKGGISSTFWSNTKKNKLINAVLEMVVLTGVTQMPRGFWRSRQSHDCNIFENAYKIYTDTSVWLFPDLKLLPNHHYTLHIPQKLRFWGLLMAVPKKNANPSNSQLCYESVKW</sequence>
<reference evidence="1 2" key="1">
    <citation type="submission" date="2015-08" db="EMBL/GenBank/DDBJ databases">
        <title>Next Generation Sequencing and Analysis of the Genome of Puccinia sorghi L Schw, the Causal Agent of Maize Common Rust.</title>
        <authorList>
            <person name="Rochi L."/>
            <person name="Burguener G."/>
            <person name="Darino M."/>
            <person name="Turjanski A."/>
            <person name="Kreff E."/>
            <person name="Dieguez M.J."/>
            <person name="Sacco F."/>
        </authorList>
    </citation>
    <scope>NUCLEOTIDE SEQUENCE [LARGE SCALE GENOMIC DNA]</scope>
    <source>
        <strain evidence="1 2">RO10H11247</strain>
    </source>
</reference>
<comment type="caution">
    <text evidence="1">The sequence shown here is derived from an EMBL/GenBank/DDBJ whole genome shotgun (WGS) entry which is preliminary data.</text>
</comment>
<dbReference type="EMBL" id="LAVV01006009">
    <property type="protein sequence ID" value="KNZ60529.1"/>
    <property type="molecule type" value="Genomic_DNA"/>
</dbReference>
<gene>
    <name evidence="1" type="ORF">VP01_1540g2</name>
</gene>
<dbReference type="OrthoDB" id="3269001at2759"/>
<proteinExistence type="predicted"/>